<protein>
    <submittedName>
        <fullName evidence="1">Uncharacterized protein</fullName>
    </submittedName>
</protein>
<sequence length="294" mass="32223">MATQPSPRPAYQLPSSQALGAAVTKALDDARQATEQLGRVMAVVTAAAVRDVLTGHQPSALFDAARLELVEGEDGSLFPTGRYWTQAGEERTFTETVGQTEAGNAVHDMSGWTAYLDDATRHAWYPLCEELPDRDGRPAYALDLARAAALTIDEPAPAEPAGEKSTMVEVMVCANDRDRYPALVDPADQRDGYVRPWFDLATVRRIAADTQRDARQHGHGSIDTVHVLSGRVNRTRHTVVLVVCWMWLGGDRREQAVEVLPPSADGRYAVGGFDWCWYALDGDLNPQIPFRPAP</sequence>
<evidence type="ECO:0000313" key="2">
    <source>
        <dbReference type="Proteomes" id="UP000623010"/>
    </source>
</evidence>
<name>A0A918QWK9_9ACTN</name>
<comment type="caution">
    <text evidence="1">The sequence shown here is derived from an EMBL/GenBank/DDBJ whole genome shotgun (WGS) entry which is preliminary data.</text>
</comment>
<keyword evidence="2" id="KW-1185">Reference proteome</keyword>
<gene>
    <name evidence="1" type="ORF">GCM10010389_08350</name>
</gene>
<reference evidence="1" key="2">
    <citation type="submission" date="2020-09" db="EMBL/GenBank/DDBJ databases">
        <authorList>
            <person name="Sun Q."/>
            <person name="Ohkuma M."/>
        </authorList>
    </citation>
    <scope>NUCLEOTIDE SEQUENCE</scope>
    <source>
        <strain evidence="1">JCM 5016</strain>
    </source>
</reference>
<evidence type="ECO:0000313" key="1">
    <source>
        <dbReference type="EMBL" id="GGZ73177.1"/>
    </source>
</evidence>
<reference evidence="1" key="1">
    <citation type="journal article" date="2014" name="Int. J. Syst. Evol. Microbiol.">
        <title>Complete genome sequence of Corynebacterium casei LMG S-19264T (=DSM 44701T), isolated from a smear-ripened cheese.</title>
        <authorList>
            <consortium name="US DOE Joint Genome Institute (JGI-PGF)"/>
            <person name="Walter F."/>
            <person name="Albersmeier A."/>
            <person name="Kalinowski J."/>
            <person name="Ruckert C."/>
        </authorList>
    </citation>
    <scope>NUCLEOTIDE SEQUENCE</scope>
    <source>
        <strain evidence="1">JCM 5016</strain>
    </source>
</reference>
<dbReference type="Proteomes" id="UP000623010">
    <property type="component" value="Unassembled WGS sequence"/>
</dbReference>
<dbReference type="AlphaFoldDB" id="A0A918QWK9"/>
<proteinExistence type="predicted"/>
<dbReference type="RefSeq" id="WP_190055901.1">
    <property type="nucleotide sequence ID" value="NZ_BMWH01000002.1"/>
</dbReference>
<dbReference type="EMBL" id="BMWH01000002">
    <property type="protein sequence ID" value="GGZ73177.1"/>
    <property type="molecule type" value="Genomic_DNA"/>
</dbReference>
<organism evidence="1 2">
    <name type="scientific">Streptomyces echinoruber</name>
    <dbReference type="NCBI Taxonomy" id="68898"/>
    <lineage>
        <taxon>Bacteria</taxon>
        <taxon>Bacillati</taxon>
        <taxon>Actinomycetota</taxon>
        <taxon>Actinomycetes</taxon>
        <taxon>Kitasatosporales</taxon>
        <taxon>Streptomycetaceae</taxon>
        <taxon>Streptomyces</taxon>
    </lineage>
</organism>
<accession>A0A918QWK9</accession>